<accession>A0ABU6RVM7</accession>
<feature type="transmembrane region" description="Helical" evidence="2">
    <location>
        <begin position="163"/>
        <end position="184"/>
    </location>
</feature>
<protein>
    <recommendedName>
        <fullName evidence="3">Putative plant transposon protein domain-containing protein</fullName>
    </recommendedName>
</protein>
<evidence type="ECO:0000313" key="4">
    <source>
        <dbReference type="EMBL" id="MED6127940.1"/>
    </source>
</evidence>
<keyword evidence="2" id="KW-0812">Transmembrane</keyword>
<reference evidence="4 5" key="1">
    <citation type="journal article" date="2023" name="Plants (Basel)">
        <title>Bridging the Gap: Combining Genomics and Transcriptomics Approaches to Understand Stylosanthes scabra, an Orphan Legume from the Brazilian Caatinga.</title>
        <authorList>
            <person name="Ferreira-Neto J.R.C."/>
            <person name="da Silva M.D."/>
            <person name="Binneck E."/>
            <person name="de Melo N.F."/>
            <person name="da Silva R.H."/>
            <person name="de Melo A.L.T.M."/>
            <person name="Pandolfi V."/>
            <person name="Bustamante F.O."/>
            <person name="Brasileiro-Vidal A.C."/>
            <person name="Benko-Iseppon A.M."/>
        </authorList>
    </citation>
    <scope>NUCLEOTIDE SEQUENCE [LARGE SCALE GENOMIC DNA]</scope>
    <source>
        <tissue evidence="4">Leaves</tissue>
    </source>
</reference>
<proteinExistence type="predicted"/>
<evidence type="ECO:0000313" key="5">
    <source>
        <dbReference type="Proteomes" id="UP001341840"/>
    </source>
</evidence>
<dbReference type="Pfam" id="PF20167">
    <property type="entry name" value="Transposase_32"/>
    <property type="match status" value="1"/>
</dbReference>
<feature type="region of interest" description="Disordered" evidence="1">
    <location>
        <begin position="1"/>
        <end position="39"/>
    </location>
</feature>
<gene>
    <name evidence="4" type="ORF">PIB30_092818</name>
</gene>
<dbReference type="Proteomes" id="UP001341840">
    <property type="component" value="Unassembled WGS sequence"/>
</dbReference>
<dbReference type="InterPro" id="IPR046796">
    <property type="entry name" value="Transposase_32_dom"/>
</dbReference>
<keyword evidence="2" id="KW-0472">Membrane</keyword>
<keyword evidence="2" id="KW-1133">Transmembrane helix</keyword>
<evidence type="ECO:0000259" key="3">
    <source>
        <dbReference type="Pfam" id="PF20167"/>
    </source>
</evidence>
<comment type="caution">
    <text evidence="4">The sequence shown here is derived from an EMBL/GenBank/DDBJ whole genome shotgun (WGS) entry which is preliminary data.</text>
</comment>
<evidence type="ECO:0000256" key="1">
    <source>
        <dbReference type="SAM" id="MobiDB-lite"/>
    </source>
</evidence>
<dbReference type="EMBL" id="JASCZI010032148">
    <property type="protein sequence ID" value="MED6127940.1"/>
    <property type="molecule type" value="Genomic_DNA"/>
</dbReference>
<sequence>MASKGKGVARQPSSRTRGTSSRRQTSQEAERFETPIHAKMGQILSERKVMHECTINFHEKPTRGVHKGRKIPCHRGEIEGVLGIPRLEGKSEHRELGEKYDSDDLDLVEVMRVIGKDGAAWPSVPCRINKKILNKKAWMWMKLAVCNILPTRHETTLGVDHILLIYALMKGMTISLFGVMVLTMNDDPTKSKRQLLPFPMFITKWAEGAGVPTYSKSAAIFTLWIVEGGKGSS</sequence>
<feature type="domain" description="Putative plant transposon protein" evidence="3">
    <location>
        <begin position="63"/>
        <end position="212"/>
    </location>
</feature>
<feature type="compositionally biased region" description="Low complexity" evidence="1">
    <location>
        <begin position="10"/>
        <end position="27"/>
    </location>
</feature>
<evidence type="ECO:0000256" key="2">
    <source>
        <dbReference type="SAM" id="Phobius"/>
    </source>
</evidence>
<organism evidence="4 5">
    <name type="scientific">Stylosanthes scabra</name>
    <dbReference type="NCBI Taxonomy" id="79078"/>
    <lineage>
        <taxon>Eukaryota</taxon>
        <taxon>Viridiplantae</taxon>
        <taxon>Streptophyta</taxon>
        <taxon>Embryophyta</taxon>
        <taxon>Tracheophyta</taxon>
        <taxon>Spermatophyta</taxon>
        <taxon>Magnoliopsida</taxon>
        <taxon>eudicotyledons</taxon>
        <taxon>Gunneridae</taxon>
        <taxon>Pentapetalae</taxon>
        <taxon>rosids</taxon>
        <taxon>fabids</taxon>
        <taxon>Fabales</taxon>
        <taxon>Fabaceae</taxon>
        <taxon>Papilionoideae</taxon>
        <taxon>50 kb inversion clade</taxon>
        <taxon>dalbergioids sensu lato</taxon>
        <taxon>Dalbergieae</taxon>
        <taxon>Pterocarpus clade</taxon>
        <taxon>Stylosanthes</taxon>
    </lineage>
</organism>
<keyword evidence="5" id="KW-1185">Reference proteome</keyword>
<name>A0ABU6RVM7_9FABA</name>